<keyword evidence="4 6" id="KW-0808">Transferase</keyword>
<dbReference type="InterPro" id="IPR008189">
    <property type="entry name" value="rRNA_ssu_MeTfrase_I"/>
</dbReference>
<gene>
    <name evidence="6 8" type="primary">rsmI</name>
    <name evidence="8" type="ORF">AOC33_02245</name>
</gene>
<feature type="domain" description="Tetrapyrrole methylase" evidence="7">
    <location>
        <begin position="16"/>
        <end position="217"/>
    </location>
</feature>
<dbReference type="InterPro" id="IPR018063">
    <property type="entry name" value="SAM_MeTrfase_RsmI_CS"/>
</dbReference>
<dbReference type="AlphaFoldDB" id="A0A229FWW7"/>
<comment type="catalytic activity">
    <reaction evidence="6">
        <text>cytidine(1402) in 16S rRNA + S-adenosyl-L-methionine = 2'-O-methylcytidine(1402) in 16S rRNA + S-adenosyl-L-homocysteine + H(+)</text>
        <dbReference type="Rhea" id="RHEA:42924"/>
        <dbReference type="Rhea" id="RHEA-COMP:10285"/>
        <dbReference type="Rhea" id="RHEA-COMP:10286"/>
        <dbReference type="ChEBI" id="CHEBI:15378"/>
        <dbReference type="ChEBI" id="CHEBI:57856"/>
        <dbReference type="ChEBI" id="CHEBI:59789"/>
        <dbReference type="ChEBI" id="CHEBI:74495"/>
        <dbReference type="ChEBI" id="CHEBI:82748"/>
        <dbReference type="EC" id="2.1.1.198"/>
    </reaction>
</comment>
<evidence type="ECO:0000256" key="2">
    <source>
        <dbReference type="ARBA" id="ARBA00022552"/>
    </source>
</evidence>
<dbReference type="Pfam" id="PF00590">
    <property type="entry name" value="TP_methylase"/>
    <property type="match status" value="1"/>
</dbReference>
<dbReference type="Proteomes" id="UP000215188">
    <property type="component" value="Unassembled WGS sequence"/>
</dbReference>
<dbReference type="InterPro" id="IPR014777">
    <property type="entry name" value="4pyrrole_Mease_sub1"/>
</dbReference>
<keyword evidence="5 6" id="KW-0949">S-adenosyl-L-methionine</keyword>
<accession>A0A229FWW7</accession>
<keyword evidence="1 6" id="KW-0963">Cytoplasm</keyword>
<dbReference type="CDD" id="cd11648">
    <property type="entry name" value="RsmI"/>
    <property type="match status" value="1"/>
</dbReference>
<dbReference type="Gene3D" id="3.30.950.10">
    <property type="entry name" value="Methyltransferase, Cobalt-precorrin-4 Transmethylase, Domain 2"/>
    <property type="match status" value="1"/>
</dbReference>
<proteinExistence type="inferred from homology"/>
<dbReference type="InterPro" id="IPR014776">
    <property type="entry name" value="4pyrrole_Mease_sub2"/>
</dbReference>
<evidence type="ECO:0000259" key="7">
    <source>
        <dbReference type="Pfam" id="PF00590"/>
    </source>
</evidence>
<keyword evidence="2 6" id="KW-0698">rRNA processing</keyword>
<dbReference type="PIRSF" id="PIRSF005917">
    <property type="entry name" value="MTase_YraL"/>
    <property type="match status" value="1"/>
</dbReference>
<evidence type="ECO:0000256" key="5">
    <source>
        <dbReference type="ARBA" id="ARBA00022691"/>
    </source>
</evidence>
<dbReference type="SUPFAM" id="SSF53790">
    <property type="entry name" value="Tetrapyrrole methylase"/>
    <property type="match status" value="1"/>
</dbReference>
<comment type="subcellular location">
    <subcellularLocation>
        <location evidence="6">Cytoplasm</location>
    </subcellularLocation>
</comment>
<organism evidence="8 9">
    <name type="scientific">Polynucleobacter cosmopolitanus</name>
    <dbReference type="NCBI Taxonomy" id="351345"/>
    <lineage>
        <taxon>Bacteria</taxon>
        <taxon>Pseudomonadati</taxon>
        <taxon>Pseudomonadota</taxon>
        <taxon>Betaproteobacteria</taxon>
        <taxon>Burkholderiales</taxon>
        <taxon>Burkholderiaceae</taxon>
        <taxon>Polynucleobacter</taxon>
    </lineage>
</organism>
<comment type="similarity">
    <text evidence="6">Belongs to the methyltransferase superfamily. RsmI family.</text>
</comment>
<dbReference type="PANTHER" id="PTHR46111">
    <property type="entry name" value="RIBOSOMAL RNA SMALL SUBUNIT METHYLTRANSFERASE I"/>
    <property type="match status" value="1"/>
</dbReference>
<name>A0A229FWW7_9BURK</name>
<protein>
    <recommendedName>
        <fullName evidence="6">Ribosomal RNA small subunit methyltransferase I</fullName>
        <ecNumber evidence="6">2.1.1.198</ecNumber>
    </recommendedName>
    <alternativeName>
        <fullName evidence="6">16S rRNA 2'-O-ribose C1402 methyltransferase</fullName>
    </alternativeName>
    <alternativeName>
        <fullName evidence="6">rRNA (cytidine-2'-O-)-methyltransferase RsmI</fullName>
    </alternativeName>
</protein>
<evidence type="ECO:0000256" key="1">
    <source>
        <dbReference type="ARBA" id="ARBA00022490"/>
    </source>
</evidence>
<dbReference type="Gene3D" id="3.40.1010.10">
    <property type="entry name" value="Cobalt-precorrin-4 Transmethylase, Domain 1"/>
    <property type="match status" value="1"/>
</dbReference>
<dbReference type="HAMAP" id="MF_01877">
    <property type="entry name" value="16SrRNA_methyltr_I"/>
    <property type="match status" value="1"/>
</dbReference>
<evidence type="ECO:0000256" key="6">
    <source>
        <dbReference type="HAMAP-Rule" id="MF_01877"/>
    </source>
</evidence>
<dbReference type="NCBIfam" id="TIGR00096">
    <property type="entry name" value="16S rRNA (cytidine(1402)-2'-O)-methyltransferase"/>
    <property type="match status" value="1"/>
</dbReference>
<dbReference type="OrthoDB" id="9809084at2"/>
<evidence type="ECO:0000313" key="9">
    <source>
        <dbReference type="Proteomes" id="UP000215188"/>
    </source>
</evidence>
<comment type="caution">
    <text evidence="8">The sequence shown here is derived from an EMBL/GenBank/DDBJ whole genome shotgun (WGS) entry which is preliminary data.</text>
</comment>
<keyword evidence="3 6" id="KW-0489">Methyltransferase</keyword>
<comment type="function">
    <text evidence="6">Catalyzes the 2'-O-methylation of the ribose of cytidine 1402 (C1402) in 16S rRNA.</text>
</comment>
<dbReference type="EMBL" id="NJGG01000001">
    <property type="protein sequence ID" value="OXL15939.1"/>
    <property type="molecule type" value="Genomic_DNA"/>
</dbReference>
<dbReference type="RefSeq" id="WP_089514975.1">
    <property type="nucleotide sequence ID" value="NZ_NJGG01000001.1"/>
</dbReference>
<dbReference type="PANTHER" id="PTHR46111:SF1">
    <property type="entry name" value="RIBOSOMAL RNA SMALL SUBUNIT METHYLTRANSFERASE I"/>
    <property type="match status" value="1"/>
</dbReference>
<dbReference type="InterPro" id="IPR035996">
    <property type="entry name" value="4pyrrol_Methylase_sf"/>
</dbReference>
<keyword evidence="9" id="KW-1185">Reference proteome</keyword>
<dbReference type="GO" id="GO:0005737">
    <property type="term" value="C:cytoplasm"/>
    <property type="evidence" value="ECO:0007669"/>
    <property type="project" value="UniProtKB-SubCell"/>
</dbReference>
<evidence type="ECO:0000313" key="8">
    <source>
        <dbReference type="EMBL" id="OXL15939.1"/>
    </source>
</evidence>
<dbReference type="PROSITE" id="PS01296">
    <property type="entry name" value="RSMI"/>
    <property type="match status" value="1"/>
</dbReference>
<reference evidence="8 9" key="1">
    <citation type="submission" date="2017-06" db="EMBL/GenBank/DDBJ databases">
        <title>Reclassification of a Polynucleobacter cosmopolitanus strain isolated from tropical Lake Victoria as Polynucleobacter victoriensis comb. nov.</title>
        <authorList>
            <person name="Hahn M.W."/>
        </authorList>
    </citation>
    <scope>NUCLEOTIDE SEQUENCE [LARGE SCALE GENOMIC DNA]</scope>
    <source>
        <strain evidence="8 9">MWH-MoIso2</strain>
    </source>
</reference>
<dbReference type="EC" id="2.1.1.198" evidence="6"/>
<dbReference type="InterPro" id="IPR000878">
    <property type="entry name" value="4pyrrol_Mease"/>
</dbReference>
<dbReference type="GO" id="GO:0070677">
    <property type="term" value="F:rRNA (cytosine-2'-O-)-methyltransferase activity"/>
    <property type="evidence" value="ECO:0007669"/>
    <property type="project" value="UniProtKB-UniRule"/>
</dbReference>
<sequence>MDIFKFARGQSFPAGTLYLVPTPIGNLADITVRALHILSQVDGIACEDKRHSAMLLNAYGISKPLYALHEHNEISASAYLLEKLRNGERWAYISDAGTPGISDPGAILCEEIKKGGYQVCPLPGPSAITAAVSGAGDFLKHGNGGFQFLGFLPAKANQRDELLKVAATSNISSFFYEAPHRIESTLSSIVAHLDGDRKVLIAKELSKIFEEIKVIAVRDLPDWMKTIKSWQGEYVLGIEGAARRDSPTSFDEDTLQWISAIDGRIGHKELSEIISQITGISKKDAYRELIEKKEA</sequence>
<evidence type="ECO:0000256" key="3">
    <source>
        <dbReference type="ARBA" id="ARBA00022603"/>
    </source>
</evidence>
<evidence type="ECO:0000256" key="4">
    <source>
        <dbReference type="ARBA" id="ARBA00022679"/>
    </source>
</evidence>